<gene>
    <name evidence="1" type="ORF">Glove_368g39</name>
</gene>
<comment type="caution">
    <text evidence="1">The sequence shown here is derived from an EMBL/GenBank/DDBJ whole genome shotgun (WGS) entry which is preliminary data.</text>
</comment>
<proteinExistence type="predicted"/>
<dbReference type="EMBL" id="PQFF01000334">
    <property type="protein sequence ID" value="RHZ58782.1"/>
    <property type="molecule type" value="Genomic_DNA"/>
</dbReference>
<organism evidence="1 2">
    <name type="scientific">Diversispora epigaea</name>
    <dbReference type="NCBI Taxonomy" id="1348612"/>
    <lineage>
        <taxon>Eukaryota</taxon>
        <taxon>Fungi</taxon>
        <taxon>Fungi incertae sedis</taxon>
        <taxon>Mucoromycota</taxon>
        <taxon>Glomeromycotina</taxon>
        <taxon>Glomeromycetes</taxon>
        <taxon>Diversisporales</taxon>
        <taxon>Diversisporaceae</taxon>
        <taxon>Diversispora</taxon>
    </lineage>
</organism>
<evidence type="ECO:0000313" key="2">
    <source>
        <dbReference type="Proteomes" id="UP000266861"/>
    </source>
</evidence>
<protein>
    <submittedName>
        <fullName evidence="1">Uncharacterized protein</fullName>
    </submittedName>
</protein>
<evidence type="ECO:0000313" key="1">
    <source>
        <dbReference type="EMBL" id="RHZ58782.1"/>
    </source>
</evidence>
<reference evidence="1 2" key="1">
    <citation type="submission" date="2018-08" db="EMBL/GenBank/DDBJ databases">
        <title>Genome and evolution of the arbuscular mycorrhizal fungus Diversispora epigaea (formerly Glomus versiforme) and its bacterial endosymbionts.</title>
        <authorList>
            <person name="Sun X."/>
            <person name="Fei Z."/>
            <person name="Harrison M."/>
        </authorList>
    </citation>
    <scope>NUCLEOTIDE SEQUENCE [LARGE SCALE GENOMIC DNA]</scope>
    <source>
        <strain evidence="1 2">IT104</strain>
    </source>
</reference>
<name>A0A397H6U2_9GLOM</name>
<accession>A0A397H6U2</accession>
<dbReference type="AlphaFoldDB" id="A0A397H6U2"/>
<keyword evidence="2" id="KW-1185">Reference proteome</keyword>
<dbReference type="Proteomes" id="UP000266861">
    <property type="component" value="Unassembled WGS sequence"/>
</dbReference>
<dbReference type="OrthoDB" id="2445156at2759"/>
<sequence length="86" mass="9803">MPKTLRDMYTDLIKAVNYDDQKANKLQVFGILHLGCISNLQDYGALIMIKNNLQILNILNDGDYTESDNLLNELLEDEQYSTPPPT</sequence>